<name>A0A1G9YBW0_9FIRM</name>
<dbReference type="Pfam" id="PF01381">
    <property type="entry name" value="HTH_3"/>
    <property type="match status" value="1"/>
</dbReference>
<dbReference type="OrthoDB" id="2056359at2"/>
<protein>
    <submittedName>
        <fullName evidence="2">Helix-turn-helix</fullName>
    </submittedName>
</protein>
<evidence type="ECO:0000313" key="3">
    <source>
        <dbReference type="Proteomes" id="UP000199182"/>
    </source>
</evidence>
<organism evidence="2 3">
    <name type="scientific">Acetanaerobacterium elongatum</name>
    <dbReference type="NCBI Taxonomy" id="258515"/>
    <lineage>
        <taxon>Bacteria</taxon>
        <taxon>Bacillati</taxon>
        <taxon>Bacillota</taxon>
        <taxon>Clostridia</taxon>
        <taxon>Eubacteriales</taxon>
        <taxon>Oscillospiraceae</taxon>
        <taxon>Acetanaerobacterium</taxon>
    </lineage>
</organism>
<keyword evidence="3" id="KW-1185">Reference proteome</keyword>
<dbReference type="SMART" id="SM00530">
    <property type="entry name" value="HTH_XRE"/>
    <property type="match status" value="1"/>
</dbReference>
<dbReference type="SUPFAM" id="SSF47413">
    <property type="entry name" value="lambda repressor-like DNA-binding domains"/>
    <property type="match status" value="1"/>
</dbReference>
<dbReference type="PROSITE" id="PS50943">
    <property type="entry name" value="HTH_CROC1"/>
    <property type="match status" value="1"/>
</dbReference>
<gene>
    <name evidence="2" type="ORF">SAMN05192585_11081</name>
</gene>
<dbReference type="AlphaFoldDB" id="A0A1G9YBW0"/>
<reference evidence="2 3" key="1">
    <citation type="submission" date="2016-10" db="EMBL/GenBank/DDBJ databases">
        <authorList>
            <person name="de Groot N.N."/>
        </authorList>
    </citation>
    <scope>NUCLEOTIDE SEQUENCE [LARGE SCALE GENOMIC DNA]</scope>
    <source>
        <strain evidence="2 3">CGMCC 1.5012</strain>
    </source>
</reference>
<dbReference type="Gene3D" id="1.10.260.40">
    <property type="entry name" value="lambda repressor-like DNA-binding domains"/>
    <property type="match status" value="1"/>
</dbReference>
<accession>A0A1G9YBW0</accession>
<evidence type="ECO:0000313" key="2">
    <source>
        <dbReference type="EMBL" id="SDN06572.1"/>
    </source>
</evidence>
<dbReference type="STRING" id="258515.SAMN05192585_11081"/>
<feature type="domain" description="HTH cro/C1-type" evidence="1">
    <location>
        <begin position="12"/>
        <end position="67"/>
    </location>
</feature>
<dbReference type="RefSeq" id="WP_092639176.1">
    <property type="nucleotide sequence ID" value="NZ_FNID01000010.1"/>
</dbReference>
<dbReference type="EMBL" id="FNID01000010">
    <property type="protein sequence ID" value="SDN06572.1"/>
    <property type="molecule type" value="Genomic_DNA"/>
</dbReference>
<dbReference type="InterPro" id="IPR001387">
    <property type="entry name" value="Cro/C1-type_HTH"/>
</dbReference>
<dbReference type="GO" id="GO:0003677">
    <property type="term" value="F:DNA binding"/>
    <property type="evidence" value="ECO:0007669"/>
    <property type="project" value="InterPro"/>
</dbReference>
<proteinExistence type="predicted"/>
<dbReference type="InterPro" id="IPR010982">
    <property type="entry name" value="Lambda_DNA-bd_dom_sf"/>
</dbReference>
<sequence length="124" mass="14597">MKEKYMNFGEFIAKKREEKQITLREMAKELDITPPYLSDVEKDRRNPFDIDKLDLLAQILMLTKSEKTLMLDLAGKKRKAVAPDLPEYIMERDYVSAALRTARDLDAGEEEWKKFIEDLQKRKG</sequence>
<dbReference type="Proteomes" id="UP000199182">
    <property type="component" value="Unassembled WGS sequence"/>
</dbReference>
<dbReference type="CDD" id="cd00093">
    <property type="entry name" value="HTH_XRE"/>
    <property type="match status" value="1"/>
</dbReference>
<evidence type="ECO:0000259" key="1">
    <source>
        <dbReference type="PROSITE" id="PS50943"/>
    </source>
</evidence>